<dbReference type="InterPro" id="IPR038408">
    <property type="entry name" value="GNK2_sf"/>
</dbReference>
<accession>A0AAE0AEM4</accession>
<dbReference type="PANTHER" id="PTHR32099:SF36">
    <property type="entry name" value="CYSTEINE-RICH REPEAT SECRETORY PROTEIN 38-LIKE"/>
    <property type="match status" value="1"/>
</dbReference>
<keyword evidence="5" id="KW-1185">Reference proteome</keyword>
<dbReference type="AlphaFoldDB" id="A0AAE0AEM4"/>
<evidence type="ECO:0000259" key="3">
    <source>
        <dbReference type="PROSITE" id="PS51473"/>
    </source>
</evidence>
<keyword evidence="2" id="KW-0677">Repeat</keyword>
<dbReference type="EMBL" id="JANJYJ010000005">
    <property type="protein sequence ID" value="KAK3211862.1"/>
    <property type="molecule type" value="Genomic_DNA"/>
</dbReference>
<protein>
    <recommendedName>
        <fullName evidence="3">Gnk2-homologous domain-containing protein</fullName>
    </recommendedName>
</protein>
<proteinExistence type="predicted"/>
<evidence type="ECO:0000256" key="1">
    <source>
        <dbReference type="ARBA" id="ARBA00022729"/>
    </source>
</evidence>
<gene>
    <name evidence="4" type="ORF">Dsin_016568</name>
</gene>
<organism evidence="4 5">
    <name type="scientific">Dipteronia sinensis</name>
    <dbReference type="NCBI Taxonomy" id="43782"/>
    <lineage>
        <taxon>Eukaryota</taxon>
        <taxon>Viridiplantae</taxon>
        <taxon>Streptophyta</taxon>
        <taxon>Embryophyta</taxon>
        <taxon>Tracheophyta</taxon>
        <taxon>Spermatophyta</taxon>
        <taxon>Magnoliopsida</taxon>
        <taxon>eudicotyledons</taxon>
        <taxon>Gunneridae</taxon>
        <taxon>Pentapetalae</taxon>
        <taxon>rosids</taxon>
        <taxon>malvids</taxon>
        <taxon>Sapindales</taxon>
        <taxon>Sapindaceae</taxon>
        <taxon>Hippocastanoideae</taxon>
        <taxon>Acereae</taxon>
        <taxon>Dipteronia</taxon>
    </lineage>
</organism>
<evidence type="ECO:0000313" key="5">
    <source>
        <dbReference type="Proteomes" id="UP001281410"/>
    </source>
</evidence>
<dbReference type="InterPro" id="IPR002902">
    <property type="entry name" value="GNK2"/>
</dbReference>
<name>A0AAE0AEM4_9ROSI</name>
<evidence type="ECO:0000313" key="4">
    <source>
        <dbReference type="EMBL" id="KAK3211862.1"/>
    </source>
</evidence>
<feature type="domain" description="Gnk2-homologous" evidence="3">
    <location>
        <begin position="44"/>
        <end position="143"/>
    </location>
</feature>
<dbReference type="Gene3D" id="3.30.430.20">
    <property type="entry name" value="Gnk2 domain, C-X8-C-X2-C motif"/>
    <property type="match status" value="1"/>
</dbReference>
<dbReference type="PROSITE" id="PS51473">
    <property type="entry name" value="GNK2"/>
    <property type="match status" value="1"/>
</dbReference>
<sequence length="241" mass="27266">MQQCLPPPLKNTELEKTGSNAARAFDAYNSNGTATLESSHGSKSAECLYCLSDENNAIFSNYLYNVGRLFNQKLDDGGSKSIYYGENPNKVYGNYLCRFDTTHETCQDCISKATDRLVKECKSNKAAIIWFDRFTMCFSNRSFYSTLNTYPAHSEITAVNFTLLDVFAEILNQTFNKTIAVLFGSNYGIHNAIVSNNKKVYTLVQCLPDLSTEDYYAYLYHRQLYPGKLLIEEATNIVHVI</sequence>
<evidence type="ECO:0000256" key="2">
    <source>
        <dbReference type="ARBA" id="ARBA00022737"/>
    </source>
</evidence>
<dbReference type="CDD" id="cd23509">
    <property type="entry name" value="Gnk2-like"/>
    <property type="match status" value="1"/>
</dbReference>
<keyword evidence="1" id="KW-0732">Signal</keyword>
<comment type="caution">
    <text evidence="4">The sequence shown here is derived from an EMBL/GenBank/DDBJ whole genome shotgun (WGS) entry which is preliminary data.</text>
</comment>
<dbReference type="PANTHER" id="PTHR32099">
    <property type="entry name" value="CYSTEINE-RICH REPEAT SECRETORY PROTEIN"/>
    <property type="match status" value="1"/>
</dbReference>
<dbReference type="Proteomes" id="UP001281410">
    <property type="component" value="Unassembled WGS sequence"/>
</dbReference>
<reference evidence="4" key="1">
    <citation type="journal article" date="2023" name="Plant J.">
        <title>Genome sequences and population genomics provide insights into the demographic history, inbreeding, and mutation load of two 'living fossil' tree species of Dipteronia.</title>
        <authorList>
            <person name="Feng Y."/>
            <person name="Comes H.P."/>
            <person name="Chen J."/>
            <person name="Zhu S."/>
            <person name="Lu R."/>
            <person name="Zhang X."/>
            <person name="Li P."/>
            <person name="Qiu J."/>
            <person name="Olsen K.M."/>
            <person name="Qiu Y."/>
        </authorList>
    </citation>
    <scope>NUCLEOTIDE SEQUENCE</scope>
    <source>
        <strain evidence="4">NBL</strain>
    </source>
</reference>
<dbReference type="Pfam" id="PF01657">
    <property type="entry name" value="Stress-antifung"/>
    <property type="match status" value="1"/>
</dbReference>